<comment type="caution">
    <text evidence="6">The sequence shown here is derived from an EMBL/GenBank/DDBJ whole genome shotgun (WGS) entry which is preliminary data.</text>
</comment>
<dbReference type="PANTHER" id="PTHR11632">
    <property type="entry name" value="SUCCINATE DEHYDROGENASE 2 FLAVOPROTEIN SUBUNIT"/>
    <property type="match status" value="1"/>
</dbReference>
<dbReference type="Pfam" id="PF00890">
    <property type="entry name" value="FAD_binding_2"/>
    <property type="match status" value="1"/>
</dbReference>
<evidence type="ECO:0000259" key="4">
    <source>
        <dbReference type="Pfam" id="PF00890"/>
    </source>
</evidence>
<reference evidence="6 7" key="1">
    <citation type="journal article" date="2019" name="Int. J. Syst. Evol. Microbiol.">
        <title>The Global Catalogue of Microorganisms (GCM) 10K type strain sequencing project: providing services to taxonomists for standard genome sequencing and annotation.</title>
        <authorList>
            <consortium name="The Broad Institute Genomics Platform"/>
            <consortium name="The Broad Institute Genome Sequencing Center for Infectious Disease"/>
            <person name="Wu L."/>
            <person name="Ma J."/>
        </authorList>
    </citation>
    <scope>NUCLEOTIDE SEQUENCE [LARGE SCALE GENOMIC DNA]</scope>
    <source>
        <strain evidence="6 7">JCM 5062</strain>
    </source>
</reference>
<dbReference type="SUPFAM" id="SSF46977">
    <property type="entry name" value="Succinate dehydrogenase/fumarate reductase flavoprotein C-terminal domain"/>
    <property type="match status" value="1"/>
</dbReference>
<dbReference type="Pfam" id="PF02910">
    <property type="entry name" value="Succ_DH_flav_C"/>
    <property type="match status" value="1"/>
</dbReference>
<dbReference type="InterPro" id="IPR037099">
    <property type="entry name" value="Fum_R/Succ_DH_flav-like_C_sf"/>
</dbReference>
<feature type="domain" description="Fumarate reductase/succinate dehydrogenase flavoprotein-like C-terminal" evidence="5">
    <location>
        <begin position="493"/>
        <end position="611"/>
    </location>
</feature>
<dbReference type="PIRSF" id="PIRSF000171">
    <property type="entry name" value="SDHA_APRA_LASPO"/>
    <property type="match status" value="1"/>
</dbReference>
<dbReference type="PANTHER" id="PTHR11632:SF51">
    <property type="entry name" value="SUCCINATE DEHYDROGENASE [UBIQUINONE] FLAVOPROTEIN SUBUNIT, MITOCHONDRIAL"/>
    <property type="match status" value="1"/>
</dbReference>
<evidence type="ECO:0000313" key="6">
    <source>
        <dbReference type="EMBL" id="GAA2480769.1"/>
    </source>
</evidence>
<evidence type="ECO:0000256" key="2">
    <source>
        <dbReference type="ARBA" id="ARBA00023002"/>
    </source>
</evidence>
<evidence type="ECO:0000259" key="5">
    <source>
        <dbReference type="Pfam" id="PF02910"/>
    </source>
</evidence>
<evidence type="ECO:0000256" key="3">
    <source>
        <dbReference type="SAM" id="MobiDB-lite"/>
    </source>
</evidence>
<dbReference type="InterPro" id="IPR015939">
    <property type="entry name" value="Fum_Rdtase/Succ_DH_flav-like_C"/>
</dbReference>
<dbReference type="SUPFAM" id="SSF56425">
    <property type="entry name" value="Succinate dehydrogenase/fumarate reductase flavoprotein, catalytic domain"/>
    <property type="match status" value="1"/>
</dbReference>
<dbReference type="Gene3D" id="3.50.50.60">
    <property type="entry name" value="FAD/NAD(P)-binding domain"/>
    <property type="match status" value="1"/>
</dbReference>
<dbReference type="NCBIfam" id="NF005866">
    <property type="entry name" value="PRK07803.1"/>
    <property type="match status" value="1"/>
</dbReference>
<dbReference type="PRINTS" id="PR00411">
    <property type="entry name" value="PNDRDTASEI"/>
</dbReference>
<gene>
    <name evidence="6" type="ORF">GCM10010393_09260</name>
</gene>
<dbReference type="Gene3D" id="1.20.58.100">
    <property type="entry name" value="Fumarate reductase/succinate dehydrogenase flavoprotein-like, C-terminal domain"/>
    <property type="match status" value="1"/>
</dbReference>
<feature type="domain" description="FAD-dependent oxidoreductase 2 FAD-binding" evidence="4">
    <location>
        <begin position="10"/>
        <end position="431"/>
    </location>
</feature>
<proteinExistence type="predicted"/>
<keyword evidence="1" id="KW-0285">Flavoprotein</keyword>
<dbReference type="InterPro" id="IPR027477">
    <property type="entry name" value="Succ_DH/fumarate_Rdtase_cat_sf"/>
</dbReference>
<accession>A0ABN3LAJ3</accession>
<dbReference type="Proteomes" id="UP001499942">
    <property type="component" value="Unassembled WGS sequence"/>
</dbReference>
<dbReference type="SUPFAM" id="SSF51905">
    <property type="entry name" value="FAD/NAD(P)-binding domain"/>
    <property type="match status" value="1"/>
</dbReference>
<dbReference type="Gene3D" id="3.90.700.10">
    <property type="entry name" value="Succinate dehydrogenase/fumarate reductase flavoprotein, catalytic domain"/>
    <property type="match status" value="1"/>
</dbReference>
<feature type="region of interest" description="Disordered" evidence="3">
    <location>
        <begin position="300"/>
        <end position="320"/>
    </location>
</feature>
<protein>
    <submittedName>
        <fullName evidence="6">Fumarate reductase/succinate dehydrogenase flavoprotein subunit</fullName>
    </submittedName>
</protein>
<keyword evidence="7" id="KW-1185">Reference proteome</keyword>
<evidence type="ECO:0000313" key="7">
    <source>
        <dbReference type="Proteomes" id="UP001499942"/>
    </source>
</evidence>
<dbReference type="InterPro" id="IPR036188">
    <property type="entry name" value="FAD/NAD-bd_sf"/>
</dbReference>
<dbReference type="InterPro" id="IPR003953">
    <property type="entry name" value="FAD-dep_OxRdtase_2_FAD-bd"/>
</dbReference>
<name>A0ABN3LAJ3_9ACTN</name>
<evidence type="ECO:0000256" key="1">
    <source>
        <dbReference type="ARBA" id="ARBA00022630"/>
    </source>
</evidence>
<organism evidence="6 7">
    <name type="scientific">Streptomyces gobitricini</name>
    <dbReference type="NCBI Taxonomy" id="68211"/>
    <lineage>
        <taxon>Bacteria</taxon>
        <taxon>Bacillati</taxon>
        <taxon>Actinomycetota</taxon>
        <taxon>Actinomycetes</taxon>
        <taxon>Kitasatosporales</taxon>
        <taxon>Streptomycetaceae</taxon>
        <taxon>Streptomyces</taxon>
    </lineage>
</organism>
<keyword evidence="2" id="KW-0560">Oxidoreductase</keyword>
<sequence>MTQAERQQWDVVVVGAGGAGLRAAIEARERGARTAVICKSLFGKAHTVMAEGGIAASMGNANAGDNWQVHFRDTMRGGKFLNQWRMAELHAREAPDRVWELETWGALFDRTKDGRISQRNFGGHEYPRLAHVGDRTGLELIRTLQQKIVSLQQEDFRAFGDYEARLKVFQECTVTRVLKDDEGRVCGTFCYERESGRFFVLEAPAVVLATGGIGKSFKVTSNSWEYTGDGHALALLAGARLVNMEFVQFHPTGMVWPPSVKGILVTESVRGDGGVLRNSDGERFMFDYVPDVFKDKYAESEEEGDRWYEDPDNNRRPPELLPRDEVARAINSEVKAGRGSPHGGVFLDVSTRMPAETIRRRLPSMYHQFKELADVDITAEAMEVGPTCHYVMGGVAVESDTAEAIGVPGLFAAGEVAGGMHGSNRLGGNSLSDLLVFGRRAGLYAARYAKDLAARPPVPDVQVHAAAAEALRPFSGEGAAGAGERPENPYTLHQELQQTMNDLVGIIRREEEMRQALRNLAELRLRARGAGVEGHRQFNPGWHLALDLRNMLLVSECVARAALERTESRGGHTREDRPAMERAWRRVNLLCRIADPDSAEGQIALERTTTEPIRPDLLALFDKEELVKYLAEEELYE</sequence>
<dbReference type="RefSeq" id="WP_344356608.1">
    <property type="nucleotide sequence ID" value="NZ_BAAASR010000003.1"/>
</dbReference>
<dbReference type="EMBL" id="BAAASR010000003">
    <property type="protein sequence ID" value="GAA2480769.1"/>
    <property type="molecule type" value="Genomic_DNA"/>
</dbReference>
<dbReference type="PRINTS" id="PR00368">
    <property type="entry name" value="FADPNR"/>
</dbReference>
<dbReference type="InterPro" id="IPR030664">
    <property type="entry name" value="SdhA/FrdA/AprA"/>
</dbReference>